<dbReference type="AlphaFoldDB" id="A0A074YXV7"/>
<dbReference type="SUPFAM" id="SSF48726">
    <property type="entry name" value="Immunoglobulin"/>
    <property type="match status" value="1"/>
</dbReference>
<dbReference type="CTD" id="20325914"/>
<dbReference type="InterPro" id="IPR013098">
    <property type="entry name" value="Ig_I-set"/>
</dbReference>
<reference evidence="2 3" key="1">
    <citation type="submission" date="2013-11" db="EMBL/GenBank/DDBJ databases">
        <title>Opisthorchis viverrini - life in the bile duct.</title>
        <authorList>
            <person name="Young N.D."/>
            <person name="Nagarajan N."/>
            <person name="Lin S.J."/>
            <person name="Korhonen P.K."/>
            <person name="Jex A.R."/>
            <person name="Hall R.S."/>
            <person name="Safavi-Hemami H."/>
            <person name="Kaewkong W."/>
            <person name="Bertrand D."/>
            <person name="Gao S."/>
            <person name="Seet Q."/>
            <person name="Wongkham S."/>
            <person name="Teh B.T."/>
            <person name="Wongkham C."/>
            <person name="Intapan P.M."/>
            <person name="Maleewong W."/>
            <person name="Yang X."/>
            <person name="Hu M."/>
            <person name="Wang Z."/>
            <person name="Hofmann A."/>
            <person name="Sternberg P.W."/>
            <person name="Tan P."/>
            <person name="Wang J."/>
            <person name="Gasser R.B."/>
        </authorList>
    </citation>
    <scope>NUCLEOTIDE SEQUENCE [LARGE SCALE GENOMIC DNA]</scope>
</reference>
<evidence type="ECO:0000313" key="3">
    <source>
        <dbReference type="Proteomes" id="UP000054324"/>
    </source>
</evidence>
<dbReference type="Gene3D" id="2.60.40.10">
    <property type="entry name" value="Immunoglobulins"/>
    <property type="match status" value="1"/>
</dbReference>
<dbReference type="STRING" id="6198.A0A074YXV7"/>
<dbReference type="EMBL" id="KL597193">
    <property type="protein sequence ID" value="KER19503.1"/>
    <property type="molecule type" value="Genomic_DNA"/>
</dbReference>
<dbReference type="RefSeq" id="XP_009176755.1">
    <property type="nucleotide sequence ID" value="XM_009178491.1"/>
</dbReference>
<evidence type="ECO:0000259" key="1">
    <source>
        <dbReference type="Pfam" id="PF07679"/>
    </source>
</evidence>
<name>A0A074YXV7_OPIVI</name>
<organism evidence="2 3">
    <name type="scientific">Opisthorchis viverrini</name>
    <name type="common">Southeast Asian liver fluke</name>
    <dbReference type="NCBI Taxonomy" id="6198"/>
    <lineage>
        <taxon>Eukaryota</taxon>
        <taxon>Metazoa</taxon>
        <taxon>Spiralia</taxon>
        <taxon>Lophotrochozoa</taxon>
        <taxon>Platyhelminthes</taxon>
        <taxon>Trematoda</taxon>
        <taxon>Digenea</taxon>
        <taxon>Opisthorchiida</taxon>
        <taxon>Opisthorchiata</taxon>
        <taxon>Opisthorchiidae</taxon>
        <taxon>Opisthorchis</taxon>
    </lineage>
</organism>
<keyword evidence="3" id="KW-1185">Reference proteome</keyword>
<sequence>MHLAVAWFGNPEPSVTWDKDGVPVDQQDGFVVLKRSAPLASDLGHFGRLEQPNSGTSILQFKGVRRQDRGNYRLILENEHGQVQTTYAVDVIGKLPIVHLST</sequence>
<accession>A0A074YXV7</accession>
<dbReference type="InterPro" id="IPR013783">
    <property type="entry name" value="Ig-like_fold"/>
</dbReference>
<dbReference type="InterPro" id="IPR036179">
    <property type="entry name" value="Ig-like_dom_sf"/>
</dbReference>
<dbReference type="GeneID" id="20325914"/>
<dbReference type="KEGG" id="ovi:T265_11746"/>
<feature type="domain" description="Immunoglobulin I-set" evidence="1">
    <location>
        <begin position="3"/>
        <end position="91"/>
    </location>
</feature>
<dbReference type="Pfam" id="PF07679">
    <property type="entry name" value="I-set"/>
    <property type="match status" value="1"/>
</dbReference>
<dbReference type="OrthoDB" id="6107607at2759"/>
<proteinExistence type="predicted"/>
<dbReference type="Proteomes" id="UP000054324">
    <property type="component" value="Unassembled WGS sequence"/>
</dbReference>
<evidence type="ECO:0000313" key="2">
    <source>
        <dbReference type="EMBL" id="KER19503.1"/>
    </source>
</evidence>
<gene>
    <name evidence="2" type="ORF">T265_11746</name>
</gene>
<protein>
    <recommendedName>
        <fullName evidence="1">Immunoglobulin I-set domain-containing protein</fullName>
    </recommendedName>
</protein>